<evidence type="ECO:0000259" key="2">
    <source>
        <dbReference type="Pfam" id="PF06048"/>
    </source>
</evidence>
<evidence type="ECO:0000313" key="4">
    <source>
        <dbReference type="Proteomes" id="UP000509222"/>
    </source>
</evidence>
<protein>
    <submittedName>
        <fullName evidence="3">DUF927 domain-containing protein</fullName>
    </submittedName>
</protein>
<organism evidence="3 4">
    <name type="scientific">Planococcus glaciei</name>
    <dbReference type="NCBI Taxonomy" id="459472"/>
    <lineage>
        <taxon>Bacteria</taxon>
        <taxon>Bacillati</taxon>
        <taxon>Bacillota</taxon>
        <taxon>Bacilli</taxon>
        <taxon>Bacillales</taxon>
        <taxon>Caryophanaceae</taxon>
        <taxon>Planococcus</taxon>
    </lineage>
</organism>
<reference evidence="4" key="1">
    <citation type="submission" date="2020-06" db="EMBL/GenBank/DDBJ databases">
        <title>Isolation of Planomicrobium glaciei.</title>
        <authorList>
            <person name="Malisova L."/>
            <person name="Safrankova R."/>
            <person name="Jakubu V."/>
            <person name="Spanelova P."/>
        </authorList>
    </citation>
    <scope>NUCLEOTIDE SEQUENCE [LARGE SCALE GENOMIC DNA]</scope>
    <source>
        <strain evidence="4">NRL-ATB46093</strain>
    </source>
</reference>
<dbReference type="InterPro" id="IPR009270">
    <property type="entry name" value="DUF927"/>
</dbReference>
<dbReference type="EMBL" id="CP051177">
    <property type="protein sequence ID" value="QKX50884.1"/>
    <property type="molecule type" value="Genomic_DNA"/>
</dbReference>
<sequence length="538" mass="61829">MKSNWNIPYPYFVKQNELYRIETKNVKGEVQEIEIKVSRNAPVITRMYKHIERNEIHYEVSWENKGDSYTETVAAGVLASKRELLKMADMGLSCNDSNSKHFVDYFDLFIGQNEIPKVEMTDRLGQIKNKFIHPITSEDIHVMAKDSGESQLLESFQTKGTAQSWIDNVFNLIKNHPKAVFPIVSSFASAILHEEELKPIVIDVSGTSSTGKSGLLRLCASVWGEPEKYIGTFNTTLVAIERRSTFLNSFPQILDDSNGANDPKFIQPMIYQYVNTTGKQRGSLTGSQHTDSWTSLMITSGENEITTYANAQGVPARVISISNFSFANEGREFLGNVYTSCKENFGSIGIEFLRRWRENREKLLKELPKYEKTFLEISNNDITKRLSRHYAFIVFTGKVLNELFKNERMEIDLEELRNLFVEMSKSNKSLDLPLMELQNALEDIDSNRNKLYADFEPNGTINGFCHNGDFYFSPAYLKERLGVNEKQIRYLWMKKGFTGIFSNRGIEVDYKVIKKNKRAFRAVLVNKEILEKLDFDFS</sequence>
<accession>A0A7H8QA16</accession>
<keyword evidence="1" id="KW-0175">Coiled coil</keyword>
<feature type="domain" description="DUF927" evidence="2">
    <location>
        <begin position="15"/>
        <end position="290"/>
    </location>
</feature>
<dbReference type="RefSeq" id="WP_176294498.1">
    <property type="nucleotide sequence ID" value="NZ_CP051177.1"/>
</dbReference>
<evidence type="ECO:0000256" key="1">
    <source>
        <dbReference type="SAM" id="Coils"/>
    </source>
</evidence>
<keyword evidence="4" id="KW-1185">Reference proteome</keyword>
<dbReference type="Proteomes" id="UP000509222">
    <property type="component" value="Chromosome"/>
</dbReference>
<evidence type="ECO:0000313" key="3">
    <source>
        <dbReference type="EMBL" id="QKX50884.1"/>
    </source>
</evidence>
<dbReference type="AlphaFoldDB" id="A0A7H8QA16"/>
<dbReference type="Pfam" id="PF06048">
    <property type="entry name" value="DUF927"/>
    <property type="match status" value="1"/>
</dbReference>
<proteinExistence type="predicted"/>
<feature type="coiled-coil region" evidence="1">
    <location>
        <begin position="406"/>
        <end position="454"/>
    </location>
</feature>
<name>A0A7H8QA16_9BACL</name>
<gene>
    <name evidence="3" type="ORF">HF394_10000</name>
</gene>